<comment type="caution">
    <text evidence="2">The sequence shown here is derived from an EMBL/GenBank/DDBJ whole genome shotgun (WGS) entry which is preliminary data.</text>
</comment>
<dbReference type="Pfam" id="PF17469">
    <property type="entry name" value="GP68"/>
    <property type="match status" value="1"/>
</dbReference>
<feature type="domain" description="Gp68-like predicted RNA polymerase component" evidence="1">
    <location>
        <begin position="29"/>
        <end position="101"/>
    </location>
</feature>
<reference evidence="2" key="1">
    <citation type="submission" date="2023-02" db="EMBL/GenBank/DDBJ databases">
        <title>A novel hydrolase synthesized by Rhodococcus erythropolis HQ is responsible for the detoxification of Zearalenone.</title>
        <authorList>
            <person name="Hu J."/>
            <person name="Xu J."/>
        </authorList>
    </citation>
    <scope>NUCLEOTIDE SEQUENCE</scope>
    <source>
        <strain evidence="2">HQ</strain>
    </source>
</reference>
<protein>
    <recommendedName>
        <fullName evidence="1">Gp68-like predicted RNA polymerase component domain-containing protein</fullName>
    </recommendedName>
</protein>
<dbReference type="EMBL" id="JARDXE010000017">
    <property type="protein sequence ID" value="MDE8648134.1"/>
    <property type="molecule type" value="Genomic_DNA"/>
</dbReference>
<sequence>MTSPAPENPRHEILDYPQEGLTIDILNGWSVDMDTFVSSAPAYETAGVLRAQRSGLKGERLMEATGITNHDDLQAHIYLALDAEQQAMDAGKQIHDPRVPKSA</sequence>
<organism evidence="2 3">
    <name type="scientific">Rhodococcus qingshengii</name>
    <dbReference type="NCBI Taxonomy" id="334542"/>
    <lineage>
        <taxon>Bacteria</taxon>
        <taxon>Bacillati</taxon>
        <taxon>Actinomycetota</taxon>
        <taxon>Actinomycetes</taxon>
        <taxon>Mycobacteriales</taxon>
        <taxon>Nocardiaceae</taxon>
        <taxon>Rhodococcus</taxon>
        <taxon>Rhodococcus erythropolis group</taxon>
    </lineage>
</organism>
<evidence type="ECO:0000313" key="2">
    <source>
        <dbReference type="EMBL" id="MDE8648134.1"/>
    </source>
</evidence>
<name>A0AAW6LN35_RHOSG</name>
<dbReference type="InterPro" id="IPR035343">
    <property type="entry name" value="Gp68"/>
</dbReference>
<dbReference type="RefSeq" id="WP_275232371.1">
    <property type="nucleotide sequence ID" value="NZ_JARDXE010000017.1"/>
</dbReference>
<accession>A0AAW6LN35</accession>
<dbReference type="Proteomes" id="UP001217325">
    <property type="component" value="Unassembled WGS sequence"/>
</dbReference>
<proteinExistence type="predicted"/>
<gene>
    <name evidence="2" type="ORF">PXH69_24510</name>
</gene>
<evidence type="ECO:0000313" key="3">
    <source>
        <dbReference type="Proteomes" id="UP001217325"/>
    </source>
</evidence>
<evidence type="ECO:0000259" key="1">
    <source>
        <dbReference type="Pfam" id="PF17469"/>
    </source>
</evidence>
<dbReference type="AlphaFoldDB" id="A0AAW6LN35"/>